<comment type="caution">
    <text evidence="1">The sequence shown here is derived from an EMBL/GenBank/DDBJ whole genome shotgun (WGS) entry which is preliminary data.</text>
</comment>
<sequence length="148" mass="16062">MTDMLALRLQGAGLISMIRKEAEARGRDPRQLCIALIFKTFEAGIVDAVLDGDDPQEIAPRYGLKAPRGELGPRQKTVLAWAMSRAGEAGGFTCSFREAARELQLHIADVSGVTRSLMRRGDLIVRRHGKNSPSIWTIPPHLTGGASA</sequence>
<name>A0ABX2QBU9_9HYPH</name>
<dbReference type="Proteomes" id="UP000659172">
    <property type="component" value="Unassembled WGS sequence"/>
</dbReference>
<evidence type="ECO:0000313" key="1">
    <source>
        <dbReference type="EMBL" id="NVP54482.1"/>
    </source>
</evidence>
<dbReference type="RefSeq" id="WP_176948498.1">
    <property type="nucleotide sequence ID" value="NZ_JABXYK010000002.1"/>
</dbReference>
<dbReference type="EMBL" id="JABXYK010000002">
    <property type="protein sequence ID" value="NVP54482.1"/>
    <property type="molecule type" value="Genomic_DNA"/>
</dbReference>
<protein>
    <recommendedName>
        <fullName evidence="3">DUF3489 domain-containing protein</fullName>
    </recommendedName>
</protein>
<evidence type="ECO:0008006" key="3">
    <source>
        <dbReference type="Google" id="ProtNLM"/>
    </source>
</evidence>
<keyword evidence="2" id="KW-1185">Reference proteome</keyword>
<proteinExistence type="predicted"/>
<gene>
    <name evidence="1" type="ORF">HV823_04330</name>
</gene>
<reference evidence="1 2" key="1">
    <citation type="submission" date="2020-06" db="EMBL/GenBank/DDBJ databases">
        <title>Rhizobium sp.nov. isolated from the tomato plant.</title>
        <authorList>
            <person name="Thin K.K."/>
            <person name="Zhang X."/>
            <person name="He S."/>
        </authorList>
    </citation>
    <scope>NUCLEOTIDE SEQUENCE [LARGE SCALE GENOMIC DNA]</scope>
    <source>
        <strain evidence="1 2">DBTS2</strain>
    </source>
</reference>
<organism evidence="1 2">
    <name type="scientific">Mycoplana rhizolycopersici</name>
    <dbReference type="NCBI Taxonomy" id="2746702"/>
    <lineage>
        <taxon>Bacteria</taxon>
        <taxon>Pseudomonadati</taxon>
        <taxon>Pseudomonadota</taxon>
        <taxon>Alphaproteobacteria</taxon>
        <taxon>Hyphomicrobiales</taxon>
        <taxon>Rhizobiaceae</taxon>
        <taxon>Mycoplana</taxon>
    </lineage>
</organism>
<evidence type="ECO:0000313" key="2">
    <source>
        <dbReference type="Proteomes" id="UP000659172"/>
    </source>
</evidence>
<accession>A0ABX2QBU9</accession>